<organism evidence="1 2">
    <name type="scientific">Aphis craccivora</name>
    <name type="common">Cowpea aphid</name>
    <dbReference type="NCBI Taxonomy" id="307492"/>
    <lineage>
        <taxon>Eukaryota</taxon>
        <taxon>Metazoa</taxon>
        <taxon>Ecdysozoa</taxon>
        <taxon>Arthropoda</taxon>
        <taxon>Hexapoda</taxon>
        <taxon>Insecta</taxon>
        <taxon>Pterygota</taxon>
        <taxon>Neoptera</taxon>
        <taxon>Paraneoptera</taxon>
        <taxon>Hemiptera</taxon>
        <taxon>Sternorrhyncha</taxon>
        <taxon>Aphidomorpha</taxon>
        <taxon>Aphidoidea</taxon>
        <taxon>Aphididae</taxon>
        <taxon>Aphidini</taxon>
        <taxon>Aphis</taxon>
        <taxon>Aphis</taxon>
    </lineage>
</organism>
<dbReference type="Proteomes" id="UP000478052">
    <property type="component" value="Unassembled WGS sequence"/>
</dbReference>
<evidence type="ECO:0000313" key="2">
    <source>
        <dbReference type="Proteomes" id="UP000478052"/>
    </source>
</evidence>
<reference evidence="1 2" key="1">
    <citation type="submission" date="2019-08" db="EMBL/GenBank/DDBJ databases">
        <title>Whole genome of Aphis craccivora.</title>
        <authorList>
            <person name="Voronova N.V."/>
            <person name="Shulinski R.S."/>
            <person name="Bandarenka Y.V."/>
            <person name="Zhorov D.G."/>
            <person name="Warner D."/>
        </authorList>
    </citation>
    <scope>NUCLEOTIDE SEQUENCE [LARGE SCALE GENOMIC DNA]</scope>
    <source>
        <strain evidence="1">180601</strain>
        <tissue evidence="1">Whole Body</tissue>
    </source>
</reference>
<proteinExistence type="predicted"/>
<protein>
    <submittedName>
        <fullName evidence="1">Uncharacterized protein</fullName>
    </submittedName>
</protein>
<gene>
    <name evidence="1" type="ORF">FWK35_00036796</name>
</gene>
<keyword evidence="2" id="KW-1185">Reference proteome</keyword>
<name>A0A6G0VYZ8_APHCR</name>
<comment type="caution">
    <text evidence="1">The sequence shown here is derived from an EMBL/GenBank/DDBJ whole genome shotgun (WGS) entry which is preliminary data.</text>
</comment>
<sequence length="32" mass="3916">MFVFIFCLRTRERVEIMLRLSTSVAFPVRKRI</sequence>
<accession>A0A6G0VYZ8</accession>
<dbReference type="EMBL" id="VUJU01011136">
    <property type="protein sequence ID" value="KAF0711868.1"/>
    <property type="molecule type" value="Genomic_DNA"/>
</dbReference>
<dbReference type="AlphaFoldDB" id="A0A6G0VYZ8"/>
<evidence type="ECO:0000313" key="1">
    <source>
        <dbReference type="EMBL" id="KAF0711868.1"/>
    </source>
</evidence>